<evidence type="ECO:0000256" key="1">
    <source>
        <dbReference type="SAM" id="Phobius"/>
    </source>
</evidence>
<evidence type="ECO:0000313" key="3">
    <source>
        <dbReference type="Proteomes" id="UP000823749"/>
    </source>
</evidence>
<dbReference type="EMBL" id="JACTNZ010000013">
    <property type="protein sequence ID" value="KAG5514957.1"/>
    <property type="molecule type" value="Genomic_DNA"/>
</dbReference>
<reference evidence="2 3" key="1">
    <citation type="submission" date="2020-08" db="EMBL/GenBank/DDBJ databases">
        <title>Plant Genome Project.</title>
        <authorList>
            <person name="Zhang R.-G."/>
        </authorList>
    </citation>
    <scope>NUCLEOTIDE SEQUENCE [LARGE SCALE GENOMIC DNA]</scope>
    <source>
        <strain evidence="2">WSP0</strain>
        <tissue evidence="2">Leaf</tissue>
    </source>
</reference>
<name>A0AAV6HSG4_9ERIC</name>
<feature type="transmembrane region" description="Helical" evidence="1">
    <location>
        <begin position="23"/>
        <end position="40"/>
    </location>
</feature>
<comment type="caution">
    <text evidence="2">The sequence shown here is derived from an EMBL/GenBank/DDBJ whole genome shotgun (WGS) entry which is preliminary data.</text>
</comment>
<protein>
    <submittedName>
        <fullName evidence="2">Uncharacterized protein</fullName>
    </submittedName>
</protein>
<evidence type="ECO:0000313" key="2">
    <source>
        <dbReference type="EMBL" id="KAG5514957.1"/>
    </source>
</evidence>
<feature type="transmembrane region" description="Helical" evidence="1">
    <location>
        <begin position="46"/>
        <end position="68"/>
    </location>
</feature>
<keyword evidence="1" id="KW-0472">Membrane</keyword>
<proteinExistence type="predicted"/>
<sequence>MGTIRDMSRSLQKLVRKPETEKFVRVYCWFTIASMTAEAFTEIKEYWYGILNFHMSIKLLFFSISYGYR</sequence>
<dbReference type="AlphaFoldDB" id="A0AAV6HSG4"/>
<keyword evidence="3" id="KW-1185">Reference proteome</keyword>
<gene>
    <name evidence="2" type="ORF">RHGRI_036106</name>
</gene>
<dbReference type="Proteomes" id="UP000823749">
    <property type="component" value="Chromosome 13"/>
</dbReference>
<keyword evidence="1" id="KW-0812">Transmembrane</keyword>
<organism evidence="2 3">
    <name type="scientific">Rhododendron griersonianum</name>
    <dbReference type="NCBI Taxonomy" id="479676"/>
    <lineage>
        <taxon>Eukaryota</taxon>
        <taxon>Viridiplantae</taxon>
        <taxon>Streptophyta</taxon>
        <taxon>Embryophyta</taxon>
        <taxon>Tracheophyta</taxon>
        <taxon>Spermatophyta</taxon>
        <taxon>Magnoliopsida</taxon>
        <taxon>eudicotyledons</taxon>
        <taxon>Gunneridae</taxon>
        <taxon>Pentapetalae</taxon>
        <taxon>asterids</taxon>
        <taxon>Ericales</taxon>
        <taxon>Ericaceae</taxon>
        <taxon>Ericoideae</taxon>
        <taxon>Rhodoreae</taxon>
        <taxon>Rhododendron</taxon>
    </lineage>
</organism>
<accession>A0AAV6HSG4</accession>
<keyword evidence="1" id="KW-1133">Transmembrane helix</keyword>